<dbReference type="Proteomes" id="UP001301731">
    <property type="component" value="Chromosome"/>
</dbReference>
<evidence type="ECO:0000256" key="1">
    <source>
        <dbReference type="SAM" id="Phobius"/>
    </source>
</evidence>
<evidence type="ECO:0000313" key="3">
    <source>
        <dbReference type="Proteomes" id="UP001301731"/>
    </source>
</evidence>
<organism evidence="2 3">
    <name type="scientific">Streptomyces solicathayae</name>
    <dbReference type="NCBI Taxonomy" id="3081768"/>
    <lineage>
        <taxon>Bacteria</taxon>
        <taxon>Bacillati</taxon>
        <taxon>Actinomycetota</taxon>
        <taxon>Actinomycetes</taxon>
        <taxon>Kitasatosporales</taxon>
        <taxon>Streptomycetaceae</taxon>
        <taxon>Streptomyces</taxon>
    </lineage>
</organism>
<feature type="transmembrane region" description="Helical" evidence="1">
    <location>
        <begin position="28"/>
        <end position="47"/>
    </location>
</feature>
<keyword evidence="1" id="KW-0812">Transmembrane</keyword>
<keyword evidence="3" id="KW-1185">Reference proteome</keyword>
<evidence type="ECO:0000313" key="2">
    <source>
        <dbReference type="EMBL" id="WOX23628.1"/>
    </source>
</evidence>
<dbReference type="RefSeq" id="WP_318105652.1">
    <property type="nucleotide sequence ID" value="NZ_CP137573.1"/>
</dbReference>
<reference evidence="2 3" key="1">
    <citation type="submission" date="2023-10" db="EMBL/GenBank/DDBJ databases">
        <title>The genome sequence of Streptomyces sp. HUAS YS2.</title>
        <authorList>
            <person name="Mo P."/>
        </authorList>
    </citation>
    <scope>NUCLEOTIDE SEQUENCE [LARGE SCALE GENOMIC DNA]</scope>
    <source>
        <strain evidence="2 3">HUAS YS2</strain>
    </source>
</reference>
<accession>A0ABZ0LVZ1</accession>
<sequence length="154" mass="16710">MEPSSDEPVFVRSKWGTGRYVYNHRSPVGLALIVITPLLAFGAIFAVEAGSTWSDGELRDGVQEANRRLDGGVHDPYVHFSIDAHIRDAIEETGAGPDLGVDVSKYSDGRYEISTDDTTAKFCMTVRTTSLEADPVSPVYAKQLLDTSVTEGPC</sequence>
<dbReference type="EMBL" id="CP137573">
    <property type="protein sequence ID" value="WOX23628.1"/>
    <property type="molecule type" value="Genomic_DNA"/>
</dbReference>
<proteinExistence type="predicted"/>
<keyword evidence="1" id="KW-0472">Membrane</keyword>
<keyword evidence="1" id="KW-1133">Transmembrane helix</keyword>
<protein>
    <submittedName>
        <fullName evidence="2">Uncharacterized protein</fullName>
    </submittedName>
</protein>
<gene>
    <name evidence="2" type="ORF">R2D22_20470</name>
</gene>
<name>A0ABZ0LVZ1_9ACTN</name>